<dbReference type="EMBL" id="LCFD01000002">
    <property type="protein sequence ID" value="KKS87481.1"/>
    <property type="molecule type" value="Genomic_DNA"/>
</dbReference>
<keyword evidence="2" id="KW-0808">Transferase</keyword>
<dbReference type="STRING" id="1618446.UV61_C0002G0202"/>
<feature type="domain" description="Glycosyltransferase 2-like" evidence="1">
    <location>
        <begin position="8"/>
        <end position="170"/>
    </location>
</feature>
<gene>
    <name evidence="2" type="ORF">UV61_C0002G0202</name>
</gene>
<dbReference type="InterPro" id="IPR001173">
    <property type="entry name" value="Glyco_trans_2-like"/>
</dbReference>
<name>A0A0G1EWU5_9BACT</name>
<dbReference type="Pfam" id="PF00535">
    <property type="entry name" value="Glycos_transf_2"/>
    <property type="match status" value="1"/>
</dbReference>
<sequence length="240" mass="27714">MPKQIELSLVLPCYNEAQHFNESVARILGVLHEHFSSFEVIFVDDKSQDETAGLIRSYIKNHKSHFTAIYHAQNTGRGQAVTDGINISRGKYVGFMDIDCEISPKYIPEFIDQIKNGADVVCALRRYKVNLPGLVRVVASKFYTVLVHLLLHTSMSDTEAGYKFFRRQSLLPVLKTVHNQGWFWDTEIMVRSERAGLEISFLPVRFNRRLDKTSTVRLVPDALKYFIKLWKFRKLLDMEG</sequence>
<dbReference type="GO" id="GO:0006487">
    <property type="term" value="P:protein N-linked glycosylation"/>
    <property type="evidence" value="ECO:0007669"/>
    <property type="project" value="TreeGrafter"/>
</dbReference>
<protein>
    <submittedName>
        <fullName evidence="2">Glycosyltransferase, group 2 family protein</fullName>
    </submittedName>
</protein>
<comment type="caution">
    <text evidence="2">The sequence shown here is derived from an EMBL/GenBank/DDBJ whole genome shotgun (WGS) entry which is preliminary data.</text>
</comment>
<dbReference type="GO" id="GO:0016740">
    <property type="term" value="F:transferase activity"/>
    <property type="evidence" value="ECO:0007669"/>
    <property type="project" value="UniProtKB-KW"/>
</dbReference>
<dbReference type="AlphaFoldDB" id="A0A0G1EWU5"/>
<dbReference type="Gene3D" id="3.90.550.10">
    <property type="entry name" value="Spore Coat Polysaccharide Biosynthesis Protein SpsA, Chain A"/>
    <property type="match status" value="1"/>
</dbReference>
<dbReference type="Proteomes" id="UP000034050">
    <property type="component" value="Unassembled WGS sequence"/>
</dbReference>
<dbReference type="PANTHER" id="PTHR10859">
    <property type="entry name" value="GLYCOSYL TRANSFERASE"/>
    <property type="match status" value="1"/>
</dbReference>
<accession>A0A0G1EWU5</accession>
<proteinExistence type="predicted"/>
<dbReference type="InterPro" id="IPR029044">
    <property type="entry name" value="Nucleotide-diphossugar_trans"/>
</dbReference>
<evidence type="ECO:0000259" key="1">
    <source>
        <dbReference type="Pfam" id="PF00535"/>
    </source>
</evidence>
<dbReference type="SUPFAM" id="SSF53448">
    <property type="entry name" value="Nucleotide-diphospho-sugar transferases"/>
    <property type="match status" value="1"/>
</dbReference>
<reference evidence="2 3" key="1">
    <citation type="journal article" date="2015" name="Nature">
        <title>rRNA introns, odd ribosomes, and small enigmatic genomes across a large radiation of phyla.</title>
        <authorList>
            <person name="Brown C.T."/>
            <person name="Hug L.A."/>
            <person name="Thomas B.C."/>
            <person name="Sharon I."/>
            <person name="Castelle C.J."/>
            <person name="Singh A."/>
            <person name="Wilkins M.J."/>
            <person name="Williams K.H."/>
            <person name="Banfield J.F."/>
        </authorList>
    </citation>
    <scope>NUCLEOTIDE SEQUENCE [LARGE SCALE GENOMIC DNA]</scope>
</reference>
<organism evidence="2 3">
    <name type="scientific">Candidatus Gottesmanbacteria bacterium GW2011_GWB1_43_11</name>
    <dbReference type="NCBI Taxonomy" id="1618446"/>
    <lineage>
        <taxon>Bacteria</taxon>
        <taxon>Candidatus Gottesmaniibacteriota</taxon>
    </lineage>
</organism>
<dbReference type="PANTHER" id="PTHR10859:SF91">
    <property type="entry name" value="DOLICHYL-PHOSPHATE BETA-GLUCOSYLTRANSFERASE"/>
    <property type="match status" value="1"/>
</dbReference>
<evidence type="ECO:0000313" key="3">
    <source>
        <dbReference type="Proteomes" id="UP000034050"/>
    </source>
</evidence>
<evidence type="ECO:0000313" key="2">
    <source>
        <dbReference type="EMBL" id="KKS87481.1"/>
    </source>
</evidence>